<keyword evidence="3" id="KW-1185">Reference proteome</keyword>
<evidence type="ECO:0000259" key="1">
    <source>
        <dbReference type="SMART" id="SM00953"/>
    </source>
</evidence>
<dbReference type="SMART" id="SM00953">
    <property type="entry name" value="RES"/>
    <property type="match status" value="1"/>
</dbReference>
<organism evidence="2 3">
    <name type="scientific">Halovulum dunhuangense</name>
    <dbReference type="NCBI Taxonomy" id="1505036"/>
    <lineage>
        <taxon>Bacteria</taxon>
        <taxon>Pseudomonadati</taxon>
        <taxon>Pseudomonadota</taxon>
        <taxon>Alphaproteobacteria</taxon>
        <taxon>Rhodobacterales</taxon>
        <taxon>Paracoccaceae</taxon>
        <taxon>Halovulum</taxon>
    </lineage>
</organism>
<evidence type="ECO:0000313" key="3">
    <source>
        <dbReference type="Proteomes" id="UP000572377"/>
    </source>
</evidence>
<comment type="caution">
    <text evidence="2">The sequence shown here is derived from an EMBL/GenBank/DDBJ whole genome shotgun (WGS) entry which is preliminary data.</text>
</comment>
<dbReference type="Pfam" id="PF08808">
    <property type="entry name" value="RES"/>
    <property type="match status" value="1"/>
</dbReference>
<reference evidence="2 3" key="1">
    <citation type="submission" date="2020-05" db="EMBL/GenBank/DDBJ databases">
        <title>Gimesia benthica sp. nov., a novel planctomycete isolated from a deep-sea water sample of the Northwest Indian Ocean.</title>
        <authorList>
            <person name="Wang J."/>
            <person name="Ruan C."/>
            <person name="Song L."/>
            <person name="Zhu Y."/>
            <person name="Li A."/>
            <person name="Zheng X."/>
            <person name="Wang L."/>
            <person name="Lu Z."/>
            <person name="Huang Y."/>
            <person name="Du W."/>
            <person name="Zhou Y."/>
            <person name="Huang L."/>
            <person name="Dai X."/>
        </authorList>
    </citation>
    <scope>NUCLEOTIDE SEQUENCE [LARGE SCALE GENOMIC DNA]</scope>
    <source>
        <strain evidence="2 3">YYQ-30</strain>
    </source>
</reference>
<dbReference type="RefSeq" id="WP_171325094.1">
    <property type="nucleotide sequence ID" value="NZ_JABFBC010000001.1"/>
</dbReference>
<dbReference type="EMBL" id="JABFBC010000001">
    <property type="protein sequence ID" value="NNU80886.1"/>
    <property type="molecule type" value="Genomic_DNA"/>
</dbReference>
<sequence length="267" mass="29757">MSRPTWTADALRSEARPYAGSAWRLVEAQHMVSTMKLVDGTAEQSVLEDILENTKPPVPQECRHLDYLLATPFRYRPYPLGSRFRRAGLTPGVWYGAEHPETAAAEMVFYRYLFHAESPETPFPDDAAEYTAFSASVSTPVAVDVTAGALAEDEGSWTHLTEYGPCQDLADTVRGIGGEAIRYISVRDPERRANLAVLSCRAFAEAHPVERQTWRIRIGDTGAQALREHPRLGLDFARDAFSLDPRLGGMVWERRPAKRETSRGPAP</sequence>
<feature type="domain" description="RES" evidence="1">
    <location>
        <begin position="72"/>
        <end position="209"/>
    </location>
</feature>
<dbReference type="Proteomes" id="UP000572377">
    <property type="component" value="Unassembled WGS sequence"/>
</dbReference>
<protein>
    <submittedName>
        <fullName evidence="2">RES family NAD+ phosphorylase</fullName>
    </submittedName>
</protein>
<dbReference type="InterPro" id="IPR014914">
    <property type="entry name" value="RES_dom"/>
</dbReference>
<proteinExistence type="predicted"/>
<name>A0A849L3F6_9RHOB</name>
<dbReference type="AlphaFoldDB" id="A0A849L3F6"/>
<gene>
    <name evidence="2" type="ORF">HMH01_10595</name>
</gene>
<evidence type="ECO:0000313" key="2">
    <source>
        <dbReference type="EMBL" id="NNU80886.1"/>
    </source>
</evidence>
<accession>A0A849L3F6</accession>